<dbReference type="PANTHER" id="PTHR24362:SF309">
    <property type="entry name" value="PROTEIN KINASE DOMAIN-CONTAINING PROTEIN"/>
    <property type="match status" value="1"/>
</dbReference>
<dbReference type="GO" id="GO:0004672">
    <property type="term" value="F:protein kinase activity"/>
    <property type="evidence" value="ECO:0007669"/>
    <property type="project" value="InterPro"/>
</dbReference>
<gene>
    <name evidence="3" type="ORF">CWI37_0167p0040</name>
</gene>
<dbReference type="Proteomes" id="UP000292362">
    <property type="component" value="Unassembled WGS sequence"/>
</dbReference>
<evidence type="ECO:0000313" key="3">
    <source>
        <dbReference type="EMBL" id="TBU04227.1"/>
    </source>
</evidence>
<feature type="domain" description="Protein kinase" evidence="2">
    <location>
        <begin position="28"/>
        <end position="278"/>
    </location>
</feature>
<dbReference type="InterPro" id="IPR011009">
    <property type="entry name" value="Kinase-like_dom_sf"/>
</dbReference>
<protein>
    <recommendedName>
        <fullName evidence="2">Protein kinase domain-containing protein</fullName>
    </recommendedName>
</protein>
<dbReference type="EMBL" id="PITJ01000167">
    <property type="protein sequence ID" value="TBU04227.1"/>
    <property type="molecule type" value="Genomic_DNA"/>
</dbReference>
<name>A0A4Q9L921_9MICR</name>
<accession>A0A4Q9L921</accession>
<dbReference type="SUPFAM" id="SSF56112">
    <property type="entry name" value="Protein kinase-like (PK-like)"/>
    <property type="match status" value="1"/>
</dbReference>
<dbReference type="InterPro" id="IPR000719">
    <property type="entry name" value="Prot_kinase_dom"/>
</dbReference>
<keyword evidence="1" id="KW-0732">Signal</keyword>
<reference evidence="3 4" key="1">
    <citation type="submission" date="2017-12" db="EMBL/GenBank/DDBJ databases">
        <authorList>
            <person name="Pombert J.-F."/>
            <person name="Haag K.L."/>
            <person name="Ebert D."/>
        </authorList>
    </citation>
    <scope>NUCLEOTIDE SEQUENCE [LARGE SCALE GENOMIC DNA]</scope>
    <source>
        <strain evidence="3">FI-OER-3-3</strain>
    </source>
</reference>
<dbReference type="VEuPathDB" id="MicrosporidiaDB:CWI37_0167p0040"/>
<dbReference type="PROSITE" id="PS50011">
    <property type="entry name" value="PROTEIN_KINASE_DOM"/>
    <property type="match status" value="1"/>
</dbReference>
<feature type="chain" id="PRO_5020368252" description="Protein kinase domain-containing protein" evidence="1">
    <location>
        <begin position="17"/>
        <end position="421"/>
    </location>
</feature>
<dbReference type="SMART" id="SM00220">
    <property type="entry name" value="S_TKc"/>
    <property type="match status" value="1"/>
</dbReference>
<evidence type="ECO:0000259" key="2">
    <source>
        <dbReference type="PROSITE" id="PS50011"/>
    </source>
</evidence>
<dbReference type="PANTHER" id="PTHR24362">
    <property type="entry name" value="SERINE/THREONINE-PROTEIN KINASE NEK"/>
    <property type="match status" value="1"/>
</dbReference>
<feature type="signal peptide" evidence="1">
    <location>
        <begin position="1"/>
        <end position="16"/>
    </location>
</feature>
<dbReference type="GO" id="GO:0005524">
    <property type="term" value="F:ATP binding"/>
    <property type="evidence" value="ECO:0007669"/>
    <property type="project" value="InterPro"/>
</dbReference>
<organism evidence="3 4">
    <name type="scientific">Hamiltosporidium tvaerminnensis</name>
    <dbReference type="NCBI Taxonomy" id="1176355"/>
    <lineage>
        <taxon>Eukaryota</taxon>
        <taxon>Fungi</taxon>
        <taxon>Fungi incertae sedis</taxon>
        <taxon>Microsporidia</taxon>
        <taxon>Dubosqiidae</taxon>
        <taxon>Hamiltosporidium</taxon>
    </lineage>
</organism>
<sequence>MIIFLLSFIEFISLSPEYNPMSVFETDFPKTLEITRGNEVKVYIITDNYESYGRSFYRRLGYDKHTNEAVIISKESYIEDSESKTVKTVKNLDHENIEKLYYSTKINGVEYCVFEYIPETLESYCIKNEIKLDGFIFFVKQILDAIYYLYSNRIAYKFFSMHHIRITSDLKIKLVDVLASEFNTSGCSHDFSNDCNVSEYYEIYCAPEYYLKNPCKCKVSIWCLGILLRENIIYIPKIDDLEKHVRLYNCWYDFESILLNFSPIDRPWPLRALLHPIFDNLFNFLFCFESIENFIYNIEGVFITKNDKTINYKKENINFSIFCCCVDQKLVKSCIIVSPPDEHYDFCDLCQRFPTSRKIKFKIEINEKIIPVQLVSYNIYYELKNLFKILLTEFKHIKRVNCNPKVLVSKIPRLLSSKSNE</sequence>
<dbReference type="AlphaFoldDB" id="A0A4Q9L921"/>
<proteinExistence type="predicted"/>
<evidence type="ECO:0000256" key="1">
    <source>
        <dbReference type="SAM" id="SignalP"/>
    </source>
</evidence>
<comment type="caution">
    <text evidence="3">The sequence shown here is derived from an EMBL/GenBank/DDBJ whole genome shotgun (WGS) entry which is preliminary data.</text>
</comment>
<dbReference type="Pfam" id="PF00069">
    <property type="entry name" value="Pkinase"/>
    <property type="match status" value="1"/>
</dbReference>
<evidence type="ECO:0000313" key="4">
    <source>
        <dbReference type="Proteomes" id="UP000292362"/>
    </source>
</evidence>
<dbReference type="Gene3D" id="1.10.510.10">
    <property type="entry name" value="Transferase(Phosphotransferase) domain 1"/>
    <property type="match status" value="1"/>
</dbReference>